<dbReference type="InterPro" id="IPR036400">
    <property type="entry name" value="Cyt_B5-like_heme/steroid_sf"/>
</dbReference>
<evidence type="ECO:0000313" key="1">
    <source>
        <dbReference type="EMBL" id="KAK8044132.1"/>
    </source>
</evidence>
<evidence type="ECO:0000313" key="2">
    <source>
        <dbReference type="Proteomes" id="UP001444661"/>
    </source>
</evidence>
<proteinExistence type="predicted"/>
<dbReference type="EMBL" id="JAQQWK010000003">
    <property type="protein sequence ID" value="KAK8044132.1"/>
    <property type="molecule type" value="Genomic_DNA"/>
</dbReference>
<dbReference type="Proteomes" id="UP001444661">
    <property type="component" value="Unassembled WGS sequence"/>
</dbReference>
<organism evidence="1 2">
    <name type="scientific">Apiospora rasikravindrae</name>
    <dbReference type="NCBI Taxonomy" id="990691"/>
    <lineage>
        <taxon>Eukaryota</taxon>
        <taxon>Fungi</taxon>
        <taxon>Dikarya</taxon>
        <taxon>Ascomycota</taxon>
        <taxon>Pezizomycotina</taxon>
        <taxon>Sordariomycetes</taxon>
        <taxon>Xylariomycetidae</taxon>
        <taxon>Amphisphaeriales</taxon>
        <taxon>Apiosporaceae</taxon>
        <taxon>Apiospora</taxon>
    </lineage>
</organism>
<accession>A0ABR1TBZ1</accession>
<comment type="caution">
    <text evidence="1">The sequence shown here is derived from an EMBL/GenBank/DDBJ whole genome shotgun (WGS) entry which is preliminary data.</text>
</comment>
<dbReference type="SUPFAM" id="SSF55856">
    <property type="entry name" value="Cytochrome b5-like heme/steroid binding domain"/>
    <property type="match status" value="1"/>
</dbReference>
<dbReference type="Gene3D" id="3.10.120.10">
    <property type="entry name" value="Cytochrome b5-like heme/steroid binding domain"/>
    <property type="match status" value="1"/>
</dbReference>
<gene>
    <name evidence="1" type="ORF">PG993_004156</name>
</gene>
<name>A0ABR1TBZ1_9PEZI</name>
<reference evidence="1 2" key="1">
    <citation type="submission" date="2023-01" db="EMBL/GenBank/DDBJ databases">
        <title>Analysis of 21 Apiospora genomes using comparative genomics revels a genus with tremendous synthesis potential of carbohydrate active enzymes and secondary metabolites.</title>
        <authorList>
            <person name="Sorensen T."/>
        </authorList>
    </citation>
    <scope>NUCLEOTIDE SEQUENCE [LARGE SCALE GENOMIC DNA]</scope>
    <source>
        <strain evidence="1 2">CBS 33761</strain>
    </source>
</reference>
<sequence length="238" mass="25746">MDVSMLSEEQMTTLSYYQCGFVRPNTDNPAQFPVADSLVLSQRELAHYDTPDTDYLDHHPAASFILAQWGGRDITAVFNDAHNHALTAATTGPAKTVVRQVGRLVPAQSALGADQVALGVYAFALDDLSVAAARRTVAVGKYEPAQPTPAAQFSMEQLRAHEARALLRPDGGGAWIAIPEGQRMAVYDITGLIRHPSFFDFPCIAEAWTIEAGKIIGAGEMADWLQANLGHRRLGLMG</sequence>
<keyword evidence="2" id="KW-1185">Reference proteome</keyword>
<protein>
    <submittedName>
        <fullName evidence="1">Uncharacterized protein</fullName>
    </submittedName>
</protein>